<dbReference type="SUPFAM" id="SSF50331">
    <property type="entry name" value="MOP-like"/>
    <property type="match status" value="1"/>
</dbReference>
<organism evidence="2 3">
    <name type="scientific">Oleomonas cavernae</name>
    <dbReference type="NCBI Taxonomy" id="2320859"/>
    <lineage>
        <taxon>Bacteria</taxon>
        <taxon>Pseudomonadati</taxon>
        <taxon>Pseudomonadota</taxon>
        <taxon>Alphaproteobacteria</taxon>
        <taxon>Acetobacterales</taxon>
        <taxon>Acetobacteraceae</taxon>
        <taxon>Oleomonas</taxon>
    </lineage>
</organism>
<comment type="caution">
    <text evidence="2">The sequence shown here is derived from an EMBL/GenBank/DDBJ whole genome shotgun (WGS) entry which is preliminary data.</text>
</comment>
<evidence type="ECO:0000313" key="2">
    <source>
        <dbReference type="EMBL" id="RJF87287.1"/>
    </source>
</evidence>
<reference evidence="2 3" key="1">
    <citation type="submission" date="2018-09" db="EMBL/GenBank/DDBJ databases">
        <authorList>
            <person name="Zhu H."/>
        </authorList>
    </citation>
    <scope>NUCLEOTIDE SEQUENCE [LARGE SCALE GENOMIC DNA]</scope>
    <source>
        <strain evidence="2 3">K1W22B-8</strain>
    </source>
</reference>
<dbReference type="InterPro" id="IPR013611">
    <property type="entry name" value="Transp-assoc_OB_typ2"/>
</dbReference>
<name>A0A418WB77_9PROT</name>
<dbReference type="InterPro" id="IPR008995">
    <property type="entry name" value="Mo/tungstate-bd_C_term_dom"/>
</dbReference>
<proteinExistence type="predicted"/>
<sequence length="192" mass="20135">MRMANRIALMRAGRVVQLGSPEELYNRPVDEGAARFFSEATAFEGTVGADGVVETPLGGVPAPGLAAGSPAEVLIRPHAIRIAPAGAAGVVATVQRARLLGADSLVDVMVGAAGQSVAARLTPPLYRRPGQKCASPSTLGNVLPFHGRHLAPNKHYRGAGTADLRVACCAPLGQYPAALRPSIKKEYRRWVR</sequence>
<accession>A0A418WB77</accession>
<dbReference type="Pfam" id="PF08402">
    <property type="entry name" value="TOBE_2"/>
    <property type="match status" value="1"/>
</dbReference>
<dbReference type="EMBL" id="QYUK01000011">
    <property type="protein sequence ID" value="RJF87287.1"/>
    <property type="molecule type" value="Genomic_DNA"/>
</dbReference>
<evidence type="ECO:0000313" key="3">
    <source>
        <dbReference type="Proteomes" id="UP000284605"/>
    </source>
</evidence>
<protein>
    <submittedName>
        <fullName evidence="2">TOBE domain-containing protein</fullName>
    </submittedName>
</protein>
<dbReference type="GO" id="GO:0005524">
    <property type="term" value="F:ATP binding"/>
    <property type="evidence" value="ECO:0007669"/>
    <property type="project" value="InterPro"/>
</dbReference>
<gene>
    <name evidence="2" type="ORF">D3874_09815</name>
</gene>
<feature type="domain" description="Transport-associated OB type 2" evidence="1">
    <location>
        <begin position="73"/>
        <end position="123"/>
    </location>
</feature>
<dbReference type="GO" id="GO:0022857">
    <property type="term" value="F:transmembrane transporter activity"/>
    <property type="evidence" value="ECO:0007669"/>
    <property type="project" value="InterPro"/>
</dbReference>
<dbReference type="Proteomes" id="UP000284605">
    <property type="component" value="Unassembled WGS sequence"/>
</dbReference>
<keyword evidence="3" id="KW-1185">Reference proteome</keyword>
<dbReference type="AlphaFoldDB" id="A0A418WB77"/>
<evidence type="ECO:0000259" key="1">
    <source>
        <dbReference type="Pfam" id="PF08402"/>
    </source>
</evidence>
<dbReference type="GO" id="GO:0043190">
    <property type="term" value="C:ATP-binding cassette (ABC) transporter complex"/>
    <property type="evidence" value="ECO:0007669"/>
    <property type="project" value="InterPro"/>
</dbReference>